<dbReference type="RefSeq" id="WP_135244754.1">
    <property type="nucleotide sequence ID" value="NZ_SIHO01000001.1"/>
</dbReference>
<feature type="domain" description="Nitroreductase" evidence="9">
    <location>
        <begin position="28"/>
        <end position="171"/>
    </location>
</feature>
<organism evidence="10 11">
    <name type="scientific">Glacieibacterium arshaanense</name>
    <dbReference type="NCBI Taxonomy" id="2511025"/>
    <lineage>
        <taxon>Bacteria</taxon>
        <taxon>Pseudomonadati</taxon>
        <taxon>Pseudomonadota</taxon>
        <taxon>Alphaproteobacteria</taxon>
        <taxon>Sphingomonadales</taxon>
        <taxon>Sphingosinicellaceae</taxon>
        <taxon>Glacieibacterium</taxon>
    </lineage>
</organism>
<evidence type="ECO:0000256" key="4">
    <source>
        <dbReference type="ARBA" id="ARBA00022857"/>
    </source>
</evidence>
<comment type="similarity">
    <text evidence="1 7">Belongs to the nitroreductase family.</text>
</comment>
<dbReference type="PANTHER" id="PTHR43821">
    <property type="entry name" value="NAD(P)H NITROREDUCTASE YDJA-RELATED"/>
    <property type="match status" value="1"/>
</dbReference>
<evidence type="ECO:0000256" key="6">
    <source>
        <dbReference type="ARBA" id="ARBA00023027"/>
    </source>
</evidence>
<evidence type="ECO:0000256" key="8">
    <source>
        <dbReference type="PIRSR" id="PIRSR000232-1"/>
    </source>
</evidence>
<keyword evidence="6 7" id="KW-0520">NAD</keyword>
<feature type="binding site" description="in other chain" evidence="8">
    <location>
        <begin position="17"/>
        <end position="19"/>
    </location>
    <ligand>
        <name>FMN</name>
        <dbReference type="ChEBI" id="CHEBI:58210"/>
        <note>ligand shared between dimeric partners</note>
    </ligand>
</feature>
<keyword evidence="4 7" id="KW-0521">NADP</keyword>
<dbReference type="CDD" id="cd02135">
    <property type="entry name" value="YdjA-like"/>
    <property type="match status" value="1"/>
</dbReference>
<feature type="binding site" description="in other chain" evidence="8">
    <location>
        <begin position="142"/>
        <end position="144"/>
    </location>
    <ligand>
        <name>FMN</name>
        <dbReference type="ChEBI" id="CHEBI:58210"/>
        <note>ligand shared between dimeric partners</note>
    </ligand>
</feature>
<keyword evidence="5 7" id="KW-0560">Oxidoreductase</keyword>
<dbReference type="EC" id="1.-.-.-" evidence="7"/>
<feature type="binding site" evidence="8">
    <location>
        <position position="44"/>
    </location>
    <ligand>
        <name>FMN</name>
        <dbReference type="ChEBI" id="CHEBI:58210"/>
        <note>ligand shared between dimeric partners</note>
    </ligand>
</feature>
<name>A0A4Y9ERP9_9SPHN</name>
<evidence type="ECO:0000313" key="11">
    <source>
        <dbReference type="Proteomes" id="UP000297737"/>
    </source>
</evidence>
<dbReference type="InterPro" id="IPR026021">
    <property type="entry name" value="YdjA-like"/>
</dbReference>
<evidence type="ECO:0000256" key="2">
    <source>
        <dbReference type="ARBA" id="ARBA00022630"/>
    </source>
</evidence>
<keyword evidence="11" id="KW-1185">Reference proteome</keyword>
<dbReference type="Pfam" id="PF00881">
    <property type="entry name" value="Nitroreductase"/>
    <property type="match status" value="1"/>
</dbReference>
<keyword evidence="3 7" id="KW-0288">FMN</keyword>
<dbReference type="EMBL" id="SIHO01000001">
    <property type="protein sequence ID" value="TFU06030.1"/>
    <property type="molecule type" value="Genomic_DNA"/>
</dbReference>
<evidence type="ECO:0000259" key="9">
    <source>
        <dbReference type="Pfam" id="PF00881"/>
    </source>
</evidence>
<dbReference type="InterPro" id="IPR052530">
    <property type="entry name" value="NAD(P)H_nitroreductase"/>
</dbReference>
<proteinExistence type="inferred from homology"/>
<dbReference type="PANTHER" id="PTHR43821:SF1">
    <property type="entry name" value="NAD(P)H NITROREDUCTASE YDJA-RELATED"/>
    <property type="match status" value="1"/>
</dbReference>
<dbReference type="Proteomes" id="UP000297737">
    <property type="component" value="Unassembled WGS sequence"/>
</dbReference>
<evidence type="ECO:0000256" key="3">
    <source>
        <dbReference type="ARBA" id="ARBA00022643"/>
    </source>
</evidence>
<dbReference type="AlphaFoldDB" id="A0A4Y9ERP9"/>
<evidence type="ECO:0000256" key="1">
    <source>
        <dbReference type="ARBA" id="ARBA00007118"/>
    </source>
</evidence>
<dbReference type="Gene3D" id="3.40.109.10">
    <property type="entry name" value="NADH Oxidase"/>
    <property type="match status" value="1"/>
</dbReference>
<accession>A0A4Y9ERP9</accession>
<feature type="binding site" evidence="8">
    <location>
        <position position="48"/>
    </location>
    <ligand>
        <name>FMN</name>
        <dbReference type="ChEBI" id="CHEBI:58210"/>
        <note>ligand shared between dimeric partners</note>
    </ligand>
</feature>
<dbReference type="PIRSF" id="PIRSF000232">
    <property type="entry name" value="YdjA"/>
    <property type="match status" value="1"/>
</dbReference>
<reference evidence="10 11" key="1">
    <citation type="submission" date="2019-02" db="EMBL/GenBank/DDBJ databases">
        <title>Polymorphobacter sp. isolated from the lake at the Tibet of China.</title>
        <authorList>
            <person name="Li A."/>
        </authorList>
    </citation>
    <scope>NUCLEOTIDE SEQUENCE [LARGE SCALE GENOMIC DNA]</scope>
    <source>
        <strain evidence="10 11">DJ1R-1</strain>
    </source>
</reference>
<dbReference type="SUPFAM" id="SSF55469">
    <property type="entry name" value="FMN-dependent nitroreductase-like"/>
    <property type="match status" value="1"/>
</dbReference>
<sequence>MDNFNDISSPRALLATRRSGKAREMVAPGPDAAQLAAMLASAARVPDHGKLAPWRFITVAPEARAGFAALLETAYRHEHAAPGATEIEAIRSFAHQAPCLVIVVSQPVSASHIPRWEQELSAGAATMQLCNAAHAQGFVANWLTGWACYSRDVADALGIEDGRIAGFVFIGTQGRPLAERPRPAPGTVVRAFTPDAT</sequence>
<evidence type="ECO:0000313" key="10">
    <source>
        <dbReference type="EMBL" id="TFU06030.1"/>
    </source>
</evidence>
<dbReference type="InterPro" id="IPR000415">
    <property type="entry name" value="Nitroreductase-like"/>
</dbReference>
<evidence type="ECO:0000256" key="5">
    <source>
        <dbReference type="ARBA" id="ARBA00023002"/>
    </source>
</evidence>
<dbReference type="OrthoDB" id="9804207at2"/>
<protein>
    <recommendedName>
        <fullName evidence="7">Putative NAD(P)H nitroreductase</fullName>
        <ecNumber evidence="7">1.-.-.-</ecNumber>
    </recommendedName>
</protein>
<comment type="cofactor">
    <cofactor evidence="8">
        <name>FMN</name>
        <dbReference type="ChEBI" id="CHEBI:58210"/>
    </cofactor>
    <text evidence="8">Binds 1 FMN per subunit.</text>
</comment>
<evidence type="ECO:0000256" key="7">
    <source>
        <dbReference type="PIRNR" id="PIRNR000232"/>
    </source>
</evidence>
<gene>
    <name evidence="10" type="ORF">EUV02_03150</name>
</gene>
<dbReference type="GO" id="GO:0016491">
    <property type="term" value="F:oxidoreductase activity"/>
    <property type="evidence" value="ECO:0007669"/>
    <property type="project" value="UniProtKB-UniRule"/>
</dbReference>
<comment type="caution">
    <text evidence="10">The sequence shown here is derived from an EMBL/GenBank/DDBJ whole genome shotgun (WGS) entry which is preliminary data.</text>
</comment>
<dbReference type="InterPro" id="IPR029479">
    <property type="entry name" value="Nitroreductase"/>
</dbReference>
<keyword evidence="2 7" id="KW-0285">Flavoprotein</keyword>